<sequence>MTYSISDSYNTRFNIPKPDFPFTVGKQLQVRPHIPPPPPRNRFSAFLENDRRHERDFIDPVQRCLLHPPVLGPRGGLDSGVTELEIVRLVRAGDGHAAQLLAVRVLTSTNGLLPDMNLLAKLYDPLYFDHEQDDVDPFLAVYRAHTRECAVYKKVADLQGSVIPKFYGSFTLSLPVSQTYTREVRLILMEIVPGLSMDHLSPSNFKKSERQAIMKSIIDSETALYNRDINDRDIHPRNILVVSEESNRDEKVVVVDFGSAWTSRSKYPDREQGSLPRVPISPLLRWIVPPEELKPWIDWDWKVWVERQYEHTKDSITEYMQRRWAGGIFEGPEA</sequence>
<dbReference type="OrthoDB" id="4267316at2759"/>
<dbReference type="GeneID" id="43600523"/>
<dbReference type="SUPFAM" id="SSF56112">
    <property type="entry name" value="Protein kinase-like (PK-like)"/>
    <property type="match status" value="1"/>
</dbReference>
<dbReference type="Gene3D" id="1.10.510.10">
    <property type="entry name" value="Transferase(Phosphotransferase) domain 1"/>
    <property type="match status" value="1"/>
</dbReference>
<dbReference type="InterPro" id="IPR000719">
    <property type="entry name" value="Prot_kinase_dom"/>
</dbReference>
<dbReference type="EMBL" id="NPIC01000007">
    <property type="protein sequence ID" value="RDL34546.1"/>
    <property type="molecule type" value="Genomic_DNA"/>
</dbReference>
<organism evidence="2 3">
    <name type="scientific">Venustampulla echinocandica</name>
    <dbReference type="NCBI Taxonomy" id="2656787"/>
    <lineage>
        <taxon>Eukaryota</taxon>
        <taxon>Fungi</taxon>
        <taxon>Dikarya</taxon>
        <taxon>Ascomycota</taxon>
        <taxon>Pezizomycotina</taxon>
        <taxon>Leotiomycetes</taxon>
        <taxon>Helotiales</taxon>
        <taxon>Pleuroascaceae</taxon>
        <taxon>Venustampulla</taxon>
    </lineage>
</organism>
<feature type="domain" description="Protein kinase" evidence="1">
    <location>
        <begin position="86"/>
        <end position="334"/>
    </location>
</feature>
<proteinExistence type="predicted"/>
<accession>A0A370TH70</accession>
<dbReference type="GO" id="GO:0004672">
    <property type="term" value="F:protein kinase activity"/>
    <property type="evidence" value="ECO:0007669"/>
    <property type="project" value="InterPro"/>
</dbReference>
<dbReference type="PROSITE" id="PS50011">
    <property type="entry name" value="PROTEIN_KINASE_DOM"/>
    <property type="match status" value="1"/>
</dbReference>
<comment type="caution">
    <text evidence="2">The sequence shown here is derived from an EMBL/GenBank/DDBJ whole genome shotgun (WGS) entry which is preliminary data.</text>
</comment>
<evidence type="ECO:0000313" key="3">
    <source>
        <dbReference type="Proteomes" id="UP000254866"/>
    </source>
</evidence>
<evidence type="ECO:0000259" key="1">
    <source>
        <dbReference type="PROSITE" id="PS50011"/>
    </source>
</evidence>
<gene>
    <name evidence="2" type="ORF">BP5553_07674</name>
</gene>
<name>A0A370TH70_9HELO</name>
<dbReference type="RefSeq" id="XP_031867528.1">
    <property type="nucleotide sequence ID" value="XM_032016297.1"/>
</dbReference>
<reference evidence="2 3" key="1">
    <citation type="journal article" date="2018" name="IMA Fungus">
        <title>IMA Genome-F 9: Draft genome sequence of Annulohypoxylon stygium, Aspergillus mulundensis, Berkeleyomyces basicola (syn. Thielaviopsis basicola), Ceratocystis smalleyi, two Cercospora beticola strains, Coleophoma cylindrospora, Fusarium fracticaudum, Phialophora cf. hyalina, and Morchella septimelata.</title>
        <authorList>
            <person name="Wingfield B.D."/>
            <person name="Bills G.F."/>
            <person name="Dong Y."/>
            <person name="Huang W."/>
            <person name="Nel W.J."/>
            <person name="Swalarsk-Parry B.S."/>
            <person name="Vaghefi N."/>
            <person name="Wilken P.M."/>
            <person name="An Z."/>
            <person name="de Beer Z.W."/>
            <person name="De Vos L."/>
            <person name="Chen L."/>
            <person name="Duong T.A."/>
            <person name="Gao Y."/>
            <person name="Hammerbacher A."/>
            <person name="Kikkert J.R."/>
            <person name="Li Y."/>
            <person name="Li H."/>
            <person name="Li K."/>
            <person name="Li Q."/>
            <person name="Liu X."/>
            <person name="Ma X."/>
            <person name="Naidoo K."/>
            <person name="Pethybridge S.J."/>
            <person name="Sun J."/>
            <person name="Steenkamp E.T."/>
            <person name="van der Nest M.A."/>
            <person name="van Wyk S."/>
            <person name="Wingfield M.J."/>
            <person name="Xiong C."/>
            <person name="Yue Q."/>
            <person name="Zhang X."/>
        </authorList>
    </citation>
    <scope>NUCLEOTIDE SEQUENCE [LARGE SCALE GENOMIC DNA]</scope>
    <source>
        <strain evidence="2 3">BP 5553</strain>
    </source>
</reference>
<dbReference type="AlphaFoldDB" id="A0A370TH70"/>
<dbReference type="Proteomes" id="UP000254866">
    <property type="component" value="Unassembled WGS sequence"/>
</dbReference>
<evidence type="ECO:0000313" key="2">
    <source>
        <dbReference type="EMBL" id="RDL34546.1"/>
    </source>
</evidence>
<dbReference type="InterPro" id="IPR011009">
    <property type="entry name" value="Kinase-like_dom_sf"/>
</dbReference>
<dbReference type="GO" id="GO:0005524">
    <property type="term" value="F:ATP binding"/>
    <property type="evidence" value="ECO:0007669"/>
    <property type="project" value="InterPro"/>
</dbReference>
<protein>
    <recommendedName>
        <fullName evidence="1">Protein kinase domain-containing protein</fullName>
    </recommendedName>
</protein>
<keyword evidence="3" id="KW-1185">Reference proteome</keyword>